<dbReference type="AlphaFoldDB" id="A0A4C1VB19"/>
<keyword evidence="2" id="KW-1185">Reference proteome</keyword>
<organism evidence="1 2">
    <name type="scientific">Eumeta variegata</name>
    <name type="common">Bagworm moth</name>
    <name type="synonym">Eumeta japonica</name>
    <dbReference type="NCBI Taxonomy" id="151549"/>
    <lineage>
        <taxon>Eukaryota</taxon>
        <taxon>Metazoa</taxon>
        <taxon>Ecdysozoa</taxon>
        <taxon>Arthropoda</taxon>
        <taxon>Hexapoda</taxon>
        <taxon>Insecta</taxon>
        <taxon>Pterygota</taxon>
        <taxon>Neoptera</taxon>
        <taxon>Endopterygota</taxon>
        <taxon>Lepidoptera</taxon>
        <taxon>Glossata</taxon>
        <taxon>Ditrysia</taxon>
        <taxon>Tineoidea</taxon>
        <taxon>Psychidae</taxon>
        <taxon>Oiketicinae</taxon>
        <taxon>Eumeta</taxon>
    </lineage>
</organism>
<sequence>MVPFLLSILPEFKVKTAGSGLRPAFDSNTKLDADLRPPPMSAVGPVGVSVGADAGSERRHVPLYGRLVAEEQLAALGAPSDIQVSERLRHHPATTAFIRHRHHHHHHNHLAHQAMQARIPHHFRDPSTAPLRKLSVDLIKTYKHINEVSDLGLFFDVTFKGSGCRLLAAFFARRVGARFHRAREVTLRRLHAARHPTCAERAAWEAIYYVLQGCYLSKYLGSVPTRSRRDSRRGCSGVTFLVPRGRAFPFRLAIKSSCTLRDFGTVWFRAGRGGVDAPARAAAPPPSFVYRAR</sequence>
<dbReference type="Proteomes" id="UP000299102">
    <property type="component" value="Unassembled WGS sequence"/>
</dbReference>
<evidence type="ECO:0000313" key="1">
    <source>
        <dbReference type="EMBL" id="GBP36338.1"/>
    </source>
</evidence>
<gene>
    <name evidence="1" type="ORF">EVAR_22470_1</name>
</gene>
<protein>
    <submittedName>
        <fullName evidence="1">Uncharacterized protein</fullName>
    </submittedName>
</protein>
<dbReference type="STRING" id="151549.A0A4C1VB19"/>
<name>A0A4C1VB19_EUMVA</name>
<proteinExistence type="predicted"/>
<evidence type="ECO:0000313" key="2">
    <source>
        <dbReference type="Proteomes" id="UP000299102"/>
    </source>
</evidence>
<accession>A0A4C1VB19</accession>
<reference evidence="1 2" key="1">
    <citation type="journal article" date="2019" name="Commun. Biol.">
        <title>The bagworm genome reveals a unique fibroin gene that provides high tensile strength.</title>
        <authorList>
            <person name="Kono N."/>
            <person name="Nakamura H."/>
            <person name="Ohtoshi R."/>
            <person name="Tomita M."/>
            <person name="Numata K."/>
            <person name="Arakawa K."/>
        </authorList>
    </citation>
    <scope>NUCLEOTIDE SEQUENCE [LARGE SCALE GENOMIC DNA]</scope>
</reference>
<dbReference type="EMBL" id="BGZK01000317">
    <property type="protein sequence ID" value="GBP36338.1"/>
    <property type="molecule type" value="Genomic_DNA"/>
</dbReference>
<comment type="caution">
    <text evidence="1">The sequence shown here is derived from an EMBL/GenBank/DDBJ whole genome shotgun (WGS) entry which is preliminary data.</text>
</comment>
<dbReference type="OrthoDB" id="6284605at2759"/>